<evidence type="ECO:0000256" key="5">
    <source>
        <dbReference type="ARBA" id="ARBA00023002"/>
    </source>
</evidence>
<dbReference type="EC" id="1.2.1.70" evidence="3"/>
<keyword evidence="4" id="KW-0521">NADP</keyword>
<dbReference type="Pfam" id="PF05201">
    <property type="entry name" value="GlutR_N"/>
    <property type="match status" value="1"/>
</dbReference>
<gene>
    <name evidence="10" type="ORF">METZ01_LOCUS97928</name>
</gene>
<accession>A0A381VXS8</accession>
<feature type="domain" description="Glutamyl-tRNA reductase N-terminal" evidence="9">
    <location>
        <begin position="2"/>
        <end position="149"/>
    </location>
</feature>
<dbReference type="InterPro" id="IPR006151">
    <property type="entry name" value="Shikm_DH/Glu-tRNA_Rdtase"/>
</dbReference>
<evidence type="ECO:0000259" key="8">
    <source>
        <dbReference type="Pfam" id="PF01488"/>
    </source>
</evidence>
<dbReference type="SUPFAM" id="SSF51735">
    <property type="entry name" value="NAD(P)-binding Rossmann-fold domains"/>
    <property type="match status" value="1"/>
</dbReference>
<comment type="catalytic activity">
    <reaction evidence="7">
        <text>(S)-4-amino-5-oxopentanoate + tRNA(Glu) + NADP(+) = L-glutamyl-tRNA(Glu) + NADPH + H(+)</text>
        <dbReference type="Rhea" id="RHEA:12344"/>
        <dbReference type="Rhea" id="RHEA-COMP:9663"/>
        <dbReference type="Rhea" id="RHEA-COMP:9680"/>
        <dbReference type="ChEBI" id="CHEBI:15378"/>
        <dbReference type="ChEBI" id="CHEBI:57501"/>
        <dbReference type="ChEBI" id="CHEBI:57783"/>
        <dbReference type="ChEBI" id="CHEBI:58349"/>
        <dbReference type="ChEBI" id="CHEBI:78442"/>
        <dbReference type="ChEBI" id="CHEBI:78520"/>
        <dbReference type="EC" id="1.2.1.70"/>
    </reaction>
</comment>
<dbReference type="GO" id="GO:0019353">
    <property type="term" value="P:protoporphyrinogen IX biosynthetic process from glutamate"/>
    <property type="evidence" value="ECO:0007669"/>
    <property type="project" value="TreeGrafter"/>
</dbReference>
<evidence type="ECO:0000256" key="4">
    <source>
        <dbReference type="ARBA" id="ARBA00022857"/>
    </source>
</evidence>
<organism evidence="10">
    <name type="scientific">marine metagenome</name>
    <dbReference type="NCBI Taxonomy" id="408172"/>
    <lineage>
        <taxon>unclassified sequences</taxon>
        <taxon>metagenomes</taxon>
        <taxon>ecological metagenomes</taxon>
    </lineage>
</organism>
<evidence type="ECO:0000256" key="2">
    <source>
        <dbReference type="ARBA" id="ARBA00005916"/>
    </source>
</evidence>
<dbReference type="InterPro" id="IPR000343">
    <property type="entry name" value="4pyrrol_synth_GluRdtase"/>
</dbReference>
<feature type="domain" description="Quinate/shikimate 5-dehydrogenase/glutamyl-tRNA reductase" evidence="8">
    <location>
        <begin position="164"/>
        <end position="283"/>
    </location>
</feature>
<dbReference type="InterPro" id="IPR015895">
    <property type="entry name" value="4pyrrol_synth_GluRdtase_N"/>
</dbReference>
<evidence type="ECO:0000256" key="6">
    <source>
        <dbReference type="ARBA" id="ARBA00023244"/>
    </source>
</evidence>
<evidence type="ECO:0000256" key="1">
    <source>
        <dbReference type="ARBA" id="ARBA00005059"/>
    </source>
</evidence>
<sequence>LTAPVGIRERFAFASGEATAALDELRTRAGIVEAVLLSTCNRTELYLYPGSDAHLEAAEIVFAKKAGELVGGINQYLYRYDGSDSVRHLYRVAGGLDSLILGEAEVQGQVRAAYKLAESVPVHPPLAGPVIHRLFQSALAAGGQIRSQTPIGEGAASVASVAVELARKIFGSLSGRQVMILGAGTTAELVVKALERDGIGGLVVSNRTYERARDLAAKLSGNAVHFDRMPFTLAETDVLIASTTAPHPLVALDGFRHAMDGGRARPLLILDLAIPRNVEPEVGG</sequence>
<comment type="similarity">
    <text evidence="2">Belongs to the glutamyl-tRNA reductase family.</text>
</comment>
<dbReference type="NCBIfam" id="TIGR01035">
    <property type="entry name" value="hemA"/>
    <property type="match status" value="1"/>
</dbReference>
<dbReference type="PANTHER" id="PTHR43013">
    <property type="entry name" value="GLUTAMYL-TRNA REDUCTASE"/>
    <property type="match status" value="1"/>
</dbReference>
<dbReference type="InterPro" id="IPR018214">
    <property type="entry name" value="GluRdtase_CS"/>
</dbReference>
<evidence type="ECO:0000259" key="9">
    <source>
        <dbReference type="Pfam" id="PF05201"/>
    </source>
</evidence>
<dbReference type="GO" id="GO:0008883">
    <property type="term" value="F:glutamyl-tRNA reductase activity"/>
    <property type="evidence" value="ECO:0007669"/>
    <property type="project" value="UniProtKB-EC"/>
</dbReference>
<dbReference type="FunFam" id="3.30.460.30:FF:000001">
    <property type="entry name" value="Glutamyl-tRNA reductase"/>
    <property type="match status" value="1"/>
</dbReference>
<dbReference type="PROSITE" id="PS00747">
    <property type="entry name" value="GLUTR"/>
    <property type="match status" value="1"/>
</dbReference>
<dbReference type="Gene3D" id="3.40.50.720">
    <property type="entry name" value="NAD(P)-binding Rossmann-like Domain"/>
    <property type="match status" value="1"/>
</dbReference>
<evidence type="ECO:0000313" key="10">
    <source>
        <dbReference type="EMBL" id="SVA45074.1"/>
    </source>
</evidence>
<dbReference type="Gene3D" id="3.30.460.30">
    <property type="entry name" value="Glutamyl-tRNA reductase, N-terminal domain"/>
    <property type="match status" value="1"/>
</dbReference>
<keyword evidence="6" id="KW-0627">Porphyrin biosynthesis</keyword>
<keyword evidence="5" id="KW-0560">Oxidoreductase</keyword>
<dbReference type="CDD" id="cd05213">
    <property type="entry name" value="NAD_bind_Glutamyl_tRNA_reduct"/>
    <property type="match status" value="1"/>
</dbReference>
<name>A0A381VXS8_9ZZZZ</name>
<evidence type="ECO:0000256" key="7">
    <source>
        <dbReference type="ARBA" id="ARBA00047464"/>
    </source>
</evidence>
<feature type="non-terminal residue" evidence="10">
    <location>
        <position position="284"/>
    </location>
</feature>
<dbReference type="InterPro" id="IPR036291">
    <property type="entry name" value="NAD(P)-bd_dom_sf"/>
</dbReference>
<dbReference type="InterPro" id="IPR036343">
    <property type="entry name" value="GluRdtase_N_sf"/>
</dbReference>
<dbReference type="EMBL" id="UINC01010103">
    <property type="protein sequence ID" value="SVA45074.1"/>
    <property type="molecule type" value="Genomic_DNA"/>
</dbReference>
<dbReference type="SUPFAM" id="SSF69742">
    <property type="entry name" value="Glutamyl tRNA-reductase catalytic, N-terminal domain"/>
    <property type="match status" value="1"/>
</dbReference>
<feature type="non-terminal residue" evidence="10">
    <location>
        <position position="1"/>
    </location>
</feature>
<dbReference type="PANTHER" id="PTHR43013:SF1">
    <property type="entry name" value="GLUTAMYL-TRNA REDUCTASE"/>
    <property type="match status" value="1"/>
</dbReference>
<dbReference type="AlphaFoldDB" id="A0A381VXS8"/>
<evidence type="ECO:0000256" key="3">
    <source>
        <dbReference type="ARBA" id="ARBA00012970"/>
    </source>
</evidence>
<reference evidence="10" key="1">
    <citation type="submission" date="2018-05" db="EMBL/GenBank/DDBJ databases">
        <authorList>
            <person name="Lanie J.A."/>
            <person name="Ng W.-L."/>
            <person name="Kazmierczak K.M."/>
            <person name="Andrzejewski T.M."/>
            <person name="Davidsen T.M."/>
            <person name="Wayne K.J."/>
            <person name="Tettelin H."/>
            <person name="Glass J.I."/>
            <person name="Rusch D."/>
            <person name="Podicherti R."/>
            <person name="Tsui H.-C.T."/>
            <person name="Winkler M.E."/>
        </authorList>
    </citation>
    <scope>NUCLEOTIDE SEQUENCE</scope>
</reference>
<protein>
    <recommendedName>
        <fullName evidence="3">glutamyl-tRNA reductase</fullName>
        <ecNumber evidence="3">1.2.1.70</ecNumber>
    </recommendedName>
</protein>
<dbReference type="HAMAP" id="MF_00087">
    <property type="entry name" value="Glu_tRNA_reductase"/>
    <property type="match status" value="1"/>
</dbReference>
<dbReference type="Pfam" id="PF01488">
    <property type="entry name" value="Shikimate_DH"/>
    <property type="match status" value="1"/>
</dbReference>
<dbReference type="FunFam" id="3.40.50.720:FF:000031">
    <property type="entry name" value="Glutamyl-tRNA reductase"/>
    <property type="match status" value="1"/>
</dbReference>
<proteinExistence type="inferred from homology"/>
<comment type="pathway">
    <text evidence="1">Porphyrin-containing compound metabolism; protoporphyrin-IX biosynthesis; 5-aminolevulinate from L-glutamyl-tRNA(Glu): step 1/2.</text>
</comment>
<dbReference type="GO" id="GO:0050661">
    <property type="term" value="F:NADP binding"/>
    <property type="evidence" value="ECO:0007669"/>
    <property type="project" value="InterPro"/>
</dbReference>